<keyword evidence="5" id="KW-1185">Reference proteome</keyword>
<feature type="domain" description="NodB homology" evidence="3">
    <location>
        <begin position="47"/>
        <end position="229"/>
    </location>
</feature>
<name>A0ABX8Y8P3_ANETH</name>
<organism evidence="4 5">
    <name type="scientific">Aneurinibacillus thermoaerophilus</name>
    <dbReference type="NCBI Taxonomy" id="143495"/>
    <lineage>
        <taxon>Bacteria</taxon>
        <taxon>Bacillati</taxon>
        <taxon>Bacillota</taxon>
        <taxon>Bacilli</taxon>
        <taxon>Bacillales</taxon>
        <taxon>Paenibacillaceae</taxon>
        <taxon>Aneurinibacillus group</taxon>
        <taxon>Aneurinibacillus</taxon>
    </lineage>
</organism>
<evidence type="ECO:0000256" key="1">
    <source>
        <dbReference type="ARBA" id="ARBA00022723"/>
    </source>
</evidence>
<dbReference type="EMBL" id="CP080764">
    <property type="protein sequence ID" value="QYY41857.1"/>
    <property type="molecule type" value="Genomic_DNA"/>
</dbReference>
<gene>
    <name evidence="4" type="ORF">K3F53_13230</name>
</gene>
<dbReference type="InterPro" id="IPR011330">
    <property type="entry name" value="Glyco_hydro/deAcase_b/a-brl"/>
</dbReference>
<dbReference type="SUPFAM" id="SSF88713">
    <property type="entry name" value="Glycoside hydrolase/deacetylase"/>
    <property type="match status" value="1"/>
</dbReference>
<keyword evidence="2" id="KW-0378">Hydrolase</keyword>
<reference evidence="4 5" key="1">
    <citation type="submission" date="2021-08" db="EMBL/GenBank/DDBJ databases">
        <title>Complete genome sequence of the strain Aneurinibacillus thermoaerophilus CCM 8960.</title>
        <authorList>
            <person name="Musilova J."/>
            <person name="Kourilova X."/>
            <person name="Pernicova I."/>
            <person name="Bezdicek M."/>
            <person name="Lengerova M."/>
            <person name="Obruca S."/>
            <person name="Sedlar K."/>
        </authorList>
    </citation>
    <scope>NUCLEOTIDE SEQUENCE [LARGE SCALE GENOMIC DNA]</scope>
    <source>
        <strain evidence="4 5">CCM 8960</strain>
    </source>
</reference>
<dbReference type="Gene3D" id="3.20.20.370">
    <property type="entry name" value="Glycoside hydrolase/deacetylase"/>
    <property type="match status" value="1"/>
</dbReference>
<dbReference type="Pfam" id="PF01522">
    <property type="entry name" value="Polysacc_deac_1"/>
    <property type="match status" value="1"/>
</dbReference>
<dbReference type="GeneID" id="97142340"/>
<protein>
    <submittedName>
        <fullName evidence="4">Polysaccharide deacetylase family protein</fullName>
    </submittedName>
</protein>
<dbReference type="Proteomes" id="UP000826616">
    <property type="component" value="Chromosome"/>
</dbReference>
<sequence length="246" mass="28017">MTKRFFFIVFLSLLCINNYETAYGAEKNRAYWESTGKVVWEVNTKEKVIALTFDDGPDPLYTPQIIQLLNKYQAKATFFVVGQKAKNNLAIIKELKQNGHEIGNHTYFHPSLYRISFARLKKEIEDTDSIIYAITGVSPTFFRPPGGVYNEKVVEAAKQGNHLLVMWSWTQDTKDWKNPGIQKIVDKVCKNAKPGNIVLFHDAGGNRTQTVQALDIILNKLSKEGYTFVTVSQLLAYKDRNVDSTK</sequence>
<dbReference type="PROSITE" id="PS51677">
    <property type="entry name" value="NODB"/>
    <property type="match status" value="1"/>
</dbReference>
<evidence type="ECO:0000313" key="4">
    <source>
        <dbReference type="EMBL" id="QYY41857.1"/>
    </source>
</evidence>
<dbReference type="CDD" id="cd10917">
    <property type="entry name" value="CE4_NodB_like_6s_7s"/>
    <property type="match status" value="1"/>
</dbReference>
<keyword evidence="1" id="KW-0479">Metal-binding</keyword>
<accession>A0ABX8Y8P3</accession>
<dbReference type="PANTHER" id="PTHR10587">
    <property type="entry name" value="GLYCOSYL TRANSFERASE-RELATED"/>
    <property type="match status" value="1"/>
</dbReference>
<dbReference type="RefSeq" id="WP_057898123.1">
    <property type="nucleotide sequence ID" value="NZ_CP080764.1"/>
</dbReference>
<dbReference type="PANTHER" id="PTHR10587:SF133">
    <property type="entry name" value="CHITIN DEACETYLASE 1-RELATED"/>
    <property type="match status" value="1"/>
</dbReference>
<proteinExistence type="predicted"/>
<evidence type="ECO:0000259" key="3">
    <source>
        <dbReference type="PROSITE" id="PS51677"/>
    </source>
</evidence>
<dbReference type="InterPro" id="IPR050248">
    <property type="entry name" value="Polysacc_deacetylase_ArnD"/>
</dbReference>
<evidence type="ECO:0000313" key="5">
    <source>
        <dbReference type="Proteomes" id="UP000826616"/>
    </source>
</evidence>
<evidence type="ECO:0000256" key="2">
    <source>
        <dbReference type="ARBA" id="ARBA00022801"/>
    </source>
</evidence>
<dbReference type="InterPro" id="IPR002509">
    <property type="entry name" value="NODB_dom"/>
</dbReference>